<proteinExistence type="predicted"/>
<dbReference type="InterPro" id="IPR014196">
    <property type="entry name" value="SpoIIM"/>
</dbReference>
<dbReference type="AlphaFoldDB" id="A0A1V4STU7"/>
<dbReference type="NCBIfam" id="TIGR02831">
    <property type="entry name" value="spo_II_M"/>
    <property type="match status" value="1"/>
</dbReference>
<feature type="transmembrane region" description="Helical" evidence="1">
    <location>
        <begin position="178"/>
        <end position="197"/>
    </location>
</feature>
<dbReference type="OrthoDB" id="1707382at2"/>
<keyword evidence="1" id="KW-0812">Transmembrane</keyword>
<dbReference type="RefSeq" id="WP_002597750.1">
    <property type="nucleotide sequence ID" value="NZ_LTAY01000064.1"/>
</dbReference>
<evidence type="ECO:0000256" key="1">
    <source>
        <dbReference type="SAM" id="Phobius"/>
    </source>
</evidence>
<comment type="caution">
    <text evidence="2">The sequence shown here is derived from an EMBL/GenBank/DDBJ whole genome shotgun (WGS) entry which is preliminary data.</text>
</comment>
<dbReference type="InterPro" id="IPR002798">
    <property type="entry name" value="SpoIIM-like"/>
</dbReference>
<feature type="transmembrane region" description="Helical" evidence="1">
    <location>
        <begin position="137"/>
        <end position="157"/>
    </location>
</feature>
<dbReference type="PIRSF" id="PIRSF038973">
    <property type="entry name" value="SpoIIM"/>
    <property type="match status" value="1"/>
</dbReference>
<feature type="transmembrane region" description="Helical" evidence="1">
    <location>
        <begin position="78"/>
        <end position="100"/>
    </location>
</feature>
<reference evidence="2 3" key="1">
    <citation type="submission" date="2016-02" db="EMBL/GenBank/DDBJ databases">
        <title>Genome sequence of Clostridium thermobutyricum DSM 4928.</title>
        <authorList>
            <person name="Poehlein A."/>
            <person name="Daniel R."/>
        </authorList>
    </citation>
    <scope>NUCLEOTIDE SEQUENCE [LARGE SCALE GENOMIC DNA]</scope>
    <source>
        <strain evidence="2 3">DSM 4928</strain>
    </source>
</reference>
<dbReference type="EMBL" id="LTAY01000064">
    <property type="protein sequence ID" value="OPX46886.1"/>
    <property type="molecule type" value="Genomic_DNA"/>
</dbReference>
<evidence type="ECO:0000313" key="2">
    <source>
        <dbReference type="EMBL" id="OPX46886.1"/>
    </source>
</evidence>
<evidence type="ECO:0000313" key="3">
    <source>
        <dbReference type="Proteomes" id="UP000191448"/>
    </source>
</evidence>
<keyword evidence="1" id="KW-0472">Membrane</keyword>
<accession>A0A1V4STU7</accession>
<protein>
    <submittedName>
        <fullName evidence="2">Stage II sporulation protein M</fullName>
    </submittedName>
</protein>
<feature type="transmembrane region" description="Helical" evidence="1">
    <location>
        <begin position="112"/>
        <end position="131"/>
    </location>
</feature>
<dbReference type="Proteomes" id="UP000191448">
    <property type="component" value="Unassembled WGS sequence"/>
</dbReference>
<dbReference type="Pfam" id="PF01944">
    <property type="entry name" value="SpoIIM"/>
    <property type="match status" value="1"/>
</dbReference>
<keyword evidence="1" id="KW-1133">Transmembrane helix</keyword>
<name>A0A1V4STU7_9CLOT</name>
<sequence>MKLLAKKIGDTFEEQKFYYLIVLLFFCIGVVIGVYAVKYMSLTDRQDLTSYYSSFIENIQTNEISYANLLFEIFKKNIIIIIPIIILGFTFFGSPIILIINLMKGFSIGYTFTFLLTMFNGDGLMLAVSSLVPQNIIYIPCIVATSIIALSLSTLKFKEKFIKKMPIKNLLLNKGGTNILLIILCIFIIGMIIEAYLSPNLIKLVVTKFYL</sequence>
<gene>
    <name evidence="2" type="primary">spoIIM</name>
    <name evidence="2" type="ORF">CLTHE_24400</name>
</gene>
<feature type="transmembrane region" description="Helical" evidence="1">
    <location>
        <begin position="17"/>
        <end position="37"/>
    </location>
</feature>
<organism evidence="2 3">
    <name type="scientific">Clostridium thermobutyricum DSM 4928</name>
    <dbReference type="NCBI Taxonomy" id="1121339"/>
    <lineage>
        <taxon>Bacteria</taxon>
        <taxon>Bacillati</taxon>
        <taxon>Bacillota</taxon>
        <taxon>Clostridia</taxon>
        <taxon>Eubacteriales</taxon>
        <taxon>Clostridiaceae</taxon>
        <taxon>Clostridium</taxon>
    </lineage>
</organism>